<evidence type="ECO:0000313" key="6">
    <source>
        <dbReference type="Proteomes" id="UP001139264"/>
    </source>
</evidence>
<sequence length="166" mass="17521">MKPSLSVITAGVRDLEVTYAFYSSRLGWKAVQHVPEEVIFYQVGPGLLLAFFRRDHLAAEAGPMGEAAAAPITLGHNVGSAAEVDAVLADAAAAGGLITAPGTQMSWGGYSGYFTDPDGYRWEVCHNPGMRIDANGRVTLEVSDPIDTDPGQAALSDLTGQNNLTR</sequence>
<gene>
    <name evidence="4" type="ORF">LJ751_06835</name>
    <name evidence="3" type="ORF">LJ752_04065</name>
</gene>
<evidence type="ECO:0000256" key="1">
    <source>
        <dbReference type="SAM" id="MobiDB-lite"/>
    </source>
</evidence>
<dbReference type="SUPFAM" id="SSF54593">
    <property type="entry name" value="Glyoxalase/Bleomycin resistance protein/Dihydroxybiphenyl dioxygenase"/>
    <property type="match status" value="1"/>
</dbReference>
<evidence type="ECO:0000313" key="5">
    <source>
        <dbReference type="Proteomes" id="UP001139168"/>
    </source>
</evidence>
<proteinExistence type="predicted"/>
<dbReference type="PANTHER" id="PTHR36503">
    <property type="entry name" value="BLR2520 PROTEIN"/>
    <property type="match status" value="1"/>
</dbReference>
<accession>A0A9X1M2D0</accession>
<protein>
    <submittedName>
        <fullName evidence="4">VOC family protein</fullName>
    </submittedName>
</protein>
<keyword evidence="5" id="KW-1185">Reference proteome</keyword>
<dbReference type="Proteomes" id="UP001139264">
    <property type="component" value="Unassembled WGS sequence"/>
</dbReference>
<comment type="caution">
    <text evidence="4">The sequence shown here is derived from an EMBL/GenBank/DDBJ whole genome shotgun (WGS) entry which is preliminary data.</text>
</comment>
<dbReference type="Pfam" id="PF00903">
    <property type="entry name" value="Glyoxalase"/>
    <property type="match status" value="1"/>
</dbReference>
<reference evidence="4" key="1">
    <citation type="submission" date="2021-10" db="EMBL/GenBank/DDBJ databases">
        <title>Novel species in genus Arthrobacter.</title>
        <authorList>
            <person name="Liu Y."/>
        </authorList>
    </citation>
    <scope>NUCLEOTIDE SEQUENCE</scope>
    <source>
        <strain evidence="3">Zg-Y786</strain>
        <strain evidence="4">Zg-Y809</strain>
    </source>
</reference>
<dbReference type="Gene3D" id="3.10.180.10">
    <property type="entry name" value="2,3-Dihydroxybiphenyl 1,2-Dioxygenase, domain 1"/>
    <property type="match status" value="1"/>
</dbReference>
<feature type="region of interest" description="Disordered" evidence="1">
    <location>
        <begin position="144"/>
        <end position="166"/>
    </location>
</feature>
<dbReference type="InterPro" id="IPR029068">
    <property type="entry name" value="Glyas_Bleomycin-R_OHBP_Dase"/>
</dbReference>
<evidence type="ECO:0000313" key="3">
    <source>
        <dbReference type="EMBL" id="MCC3265223.1"/>
    </source>
</evidence>
<dbReference type="PROSITE" id="PS51819">
    <property type="entry name" value="VOC"/>
    <property type="match status" value="1"/>
</dbReference>
<dbReference type="Proteomes" id="UP001139168">
    <property type="component" value="Unassembled WGS sequence"/>
</dbReference>
<organism evidence="4 6">
    <name type="scientific">Arthrobacter gengyunqii</name>
    <dbReference type="NCBI Taxonomy" id="2886940"/>
    <lineage>
        <taxon>Bacteria</taxon>
        <taxon>Bacillati</taxon>
        <taxon>Actinomycetota</taxon>
        <taxon>Actinomycetes</taxon>
        <taxon>Micrococcales</taxon>
        <taxon>Micrococcaceae</taxon>
        <taxon>Arthrobacter</taxon>
    </lineage>
</organism>
<dbReference type="AlphaFoldDB" id="A0A9X1M2D0"/>
<dbReference type="PANTHER" id="PTHR36503:SF1">
    <property type="entry name" value="BLR2520 PROTEIN"/>
    <property type="match status" value="1"/>
</dbReference>
<dbReference type="EMBL" id="JAJFZP010000006">
    <property type="protein sequence ID" value="MCC3269074.1"/>
    <property type="molecule type" value="Genomic_DNA"/>
</dbReference>
<evidence type="ECO:0000259" key="2">
    <source>
        <dbReference type="PROSITE" id="PS51819"/>
    </source>
</evidence>
<dbReference type="EMBL" id="JAJFZQ010000003">
    <property type="protein sequence ID" value="MCC3265223.1"/>
    <property type="molecule type" value="Genomic_DNA"/>
</dbReference>
<feature type="domain" description="VOC" evidence="2">
    <location>
        <begin position="4"/>
        <end position="127"/>
    </location>
</feature>
<name>A0A9X1M2D0_9MICC</name>
<evidence type="ECO:0000313" key="4">
    <source>
        <dbReference type="EMBL" id="MCC3269074.1"/>
    </source>
</evidence>
<dbReference type="RefSeq" id="WP_227890052.1">
    <property type="nucleotide sequence ID" value="NZ_CP095461.1"/>
</dbReference>
<dbReference type="InterPro" id="IPR037523">
    <property type="entry name" value="VOC_core"/>
</dbReference>
<dbReference type="InterPro" id="IPR004360">
    <property type="entry name" value="Glyas_Fos-R_dOase_dom"/>
</dbReference>